<feature type="signal peptide" evidence="2">
    <location>
        <begin position="1"/>
        <end position="17"/>
    </location>
</feature>
<evidence type="ECO:0000256" key="2">
    <source>
        <dbReference type="SAM" id="SignalP"/>
    </source>
</evidence>
<dbReference type="AlphaFoldDB" id="A0A8H5TX73"/>
<evidence type="ECO:0000313" key="3">
    <source>
        <dbReference type="EMBL" id="KAF5678353.1"/>
    </source>
</evidence>
<proteinExistence type="predicted"/>
<name>A0A8H5TX73_FUSHE</name>
<sequence length="308" mass="32130">MHFTSILLPGLFAIVRAADDGIQLTYATATITQCFTRGGLAAPTIVVTDATYVVNKPAVTGGPIVVEVQAPDCDCGCPTCVHTLVYSTKYQAFCSTGLYEQDYVITETYKGMEAKPTLDHSIPLGFTCDVQTCTTCGPEPVTATITYPVPDHPYVNHGTYPTGAPVAVKPTGGNKGYEAEGDSKSEDEPYYPAPQSGSKSEDEPYHPEAQGASKSEDNPYHPEAPIPAKGADNEPEEGANAAPKAPVGDNQGFQSSVRPSSVAGSPESAYPGFPTEHPVVVSGAAGRDLGLAGLAITVAVFLESVLSL</sequence>
<protein>
    <submittedName>
        <fullName evidence="3">Uncharacterized protein</fullName>
    </submittedName>
</protein>
<keyword evidence="2" id="KW-0732">Signal</keyword>
<reference evidence="3 4" key="1">
    <citation type="submission" date="2020-05" db="EMBL/GenBank/DDBJ databases">
        <title>Identification and distribution of gene clusters putatively required for synthesis of sphingolipid metabolism inhibitors in phylogenetically diverse species of the filamentous fungus Fusarium.</title>
        <authorList>
            <person name="Kim H.-S."/>
            <person name="Busman M."/>
            <person name="Brown D.W."/>
            <person name="Divon H."/>
            <person name="Uhlig S."/>
            <person name="Proctor R.H."/>
        </authorList>
    </citation>
    <scope>NUCLEOTIDE SEQUENCE [LARGE SCALE GENOMIC DNA]</scope>
    <source>
        <strain evidence="3 4">NRRL 20693</strain>
    </source>
</reference>
<feature type="compositionally biased region" description="Basic and acidic residues" evidence="1">
    <location>
        <begin position="177"/>
        <end position="187"/>
    </location>
</feature>
<dbReference type="Proteomes" id="UP000567885">
    <property type="component" value="Unassembled WGS sequence"/>
</dbReference>
<comment type="caution">
    <text evidence="3">The sequence shown here is derived from an EMBL/GenBank/DDBJ whole genome shotgun (WGS) entry which is preliminary data.</text>
</comment>
<feature type="compositionally biased region" description="Polar residues" evidence="1">
    <location>
        <begin position="251"/>
        <end position="263"/>
    </location>
</feature>
<evidence type="ECO:0000313" key="4">
    <source>
        <dbReference type="Proteomes" id="UP000567885"/>
    </source>
</evidence>
<keyword evidence="4" id="KW-1185">Reference proteome</keyword>
<evidence type="ECO:0000256" key="1">
    <source>
        <dbReference type="SAM" id="MobiDB-lite"/>
    </source>
</evidence>
<gene>
    <name evidence="3" type="ORF">FHETE_1327</name>
</gene>
<organism evidence="3 4">
    <name type="scientific">Fusarium heterosporum</name>
    <dbReference type="NCBI Taxonomy" id="42747"/>
    <lineage>
        <taxon>Eukaryota</taxon>
        <taxon>Fungi</taxon>
        <taxon>Dikarya</taxon>
        <taxon>Ascomycota</taxon>
        <taxon>Pezizomycotina</taxon>
        <taxon>Sordariomycetes</taxon>
        <taxon>Hypocreomycetidae</taxon>
        <taxon>Hypocreales</taxon>
        <taxon>Nectriaceae</taxon>
        <taxon>Fusarium</taxon>
        <taxon>Fusarium heterosporum species complex</taxon>
    </lineage>
</organism>
<feature type="chain" id="PRO_5034039428" evidence="2">
    <location>
        <begin position="18"/>
        <end position="308"/>
    </location>
</feature>
<dbReference type="OrthoDB" id="5101370at2759"/>
<dbReference type="EMBL" id="JAAGWQ010000019">
    <property type="protein sequence ID" value="KAF5678353.1"/>
    <property type="molecule type" value="Genomic_DNA"/>
</dbReference>
<feature type="region of interest" description="Disordered" evidence="1">
    <location>
        <begin position="165"/>
        <end position="270"/>
    </location>
</feature>
<accession>A0A8H5TX73</accession>